<evidence type="ECO:0000256" key="3">
    <source>
        <dbReference type="ARBA" id="ARBA00022737"/>
    </source>
</evidence>
<keyword evidence="5" id="KW-0227">DNA damage</keyword>
<dbReference type="SUPFAM" id="SSF52540">
    <property type="entry name" value="P-loop containing nucleoside triphosphate hydrolases"/>
    <property type="match status" value="1"/>
</dbReference>
<evidence type="ECO:0000256" key="5">
    <source>
        <dbReference type="ARBA" id="ARBA00022763"/>
    </source>
</evidence>
<organism evidence="14 15">
    <name type="scientific">Eiseniibacteriota bacterium</name>
    <dbReference type="NCBI Taxonomy" id="2212470"/>
    <lineage>
        <taxon>Bacteria</taxon>
        <taxon>Candidatus Eiseniibacteriota</taxon>
    </lineage>
</organism>
<evidence type="ECO:0000256" key="9">
    <source>
        <dbReference type="ARBA" id="ARBA00023125"/>
    </source>
</evidence>
<dbReference type="InterPro" id="IPR027417">
    <property type="entry name" value="P-loop_NTPase"/>
</dbReference>
<dbReference type="PROSITE" id="PS00211">
    <property type="entry name" value="ABC_TRANSPORTER_1"/>
    <property type="match status" value="1"/>
</dbReference>
<evidence type="ECO:0000256" key="2">
    <source>
        <dbReference type="ARBA" id="ARBA00022490"/>
    </source>
</evidence>
<comment type="caution">
    <text evidence="14">The sequence shown here is derived from an EMBL/GenBank/DDBJ whole genome shotgun (WGS) entry which is preliminary data.</text>
</comment>
<keyword evidence="9" id="KW-0238">DNA-binding</keyword>
<evidence type="ECO:0000256" key="10">
    <source>
        <dbReference type="ARBA" id="ARBA00023204"/>
    </source>
</evidence>
<comment type="similarity">
    <text evidence="11">Belongs to the ABC transporter superfamily. UvrA family.</text>
</comment>
<name>A0ABV6YQM8_UNCEI</name>
<evidence type="ECO:0000256" key="11">
    <source>
        <dbReference type="ARBA" id="ARBA00038000"/>
    </source>
</evidence>
<evidence type="ECO:0000256" key="1">
    <source>
        <dbReference type="ARBA" id="ARBA00004496"/>
    </source>
</evidence>
<keyword evidence="6" id="KW-0228">DNA excision</keyword>
<dbReference type="PANTHER" id="PTHR43152">
    <property type="entry name" value="UVRABC SYSTEM PROTEIN A"/>
    <property type="match status" value="1"/>
</dbReference>
<gene>
    <name evidence="14" type="ORF">ACFL2Z_04925</name>
</gene>
<sequence length="294" mass="32550">MVDDVLFNAIRSRTSAVERIGEHDGIDGIERIRDAVLVDQSPIGKSPRSNPITYVKGFDGIRSLFSSVREARMRGYTRSTFSFNLPEGRCEMCQGEGAVKIEMHFMADIYVPCDECFGRRYKQSVLQIRYKGMSIADVLNLTVDEAVELFRGEAGILPALYLLQEVGLGYIKLGQPANTLSGGEAQRLKIAREISSGGNTRMLYIMDEPTTGLHLHDIANLVTILRKLVRNGNTVLVIEHNLEVVKCADHVIDLGPEGGDKGGRIVCEGTPEAITRCKRSHTGKLLRKVMDQSK</sequence>
<keyword evidence="2" id="KW-0963">Cytoplasm</keyword>
<evidence type="ECO:0000256" key="4">
    <source>
        <dbReference type="ARBA" id="ARBA00022741"/>
    </source>
</evidence>
<dbReference type="Gene3D" id="3.40.50.300">
    <property type="entry name" value="P-loop containing nucleotide triphosphate hydrolases"/>
    <property type="match status" value="1"/>
</dbReference>
<proteinExistence type="inferred from homology"/>
<protein>
    <recommendedName>
        <fullName evidence="12">UvrABC system protein A</fullName>
    </recommendedName>
    <alternativeName>
        <fullName evidence="13">Excinuclease ABC subunit A</fullName>
    </alternativeName>
</protein>
<dbReference type="Gene3D" id="1.20.1580.10">
    <property type="entry name" value="ABC transporter ATPase like domain"/>
    <property type="match status" value="1"/>
</dbReference>
<keyword evidence="15" id="KW-1185">Reference proteome</keyword>
<evidence type="ECO:0000313" key="15">
    <source>
        <dbReference type="Proteomes" id="UP001594288"/>
    </source>
</evidence>
<keyword evidence="3" id="KW-0677">Repeat</keyword>
<evidence type="ECO:0000256" key="6">
    <source>
        <dbReference type="ARBA" id="ARBA00022769"/>
    </source>
</evidence>
<keyword evidence="8" id="KW-0267">Excision nuclease</keyword>
<evidence type="ECO:0000256" key="7">
    <source>
        <dbReference type="ARBA" id="ARBA00022840"/>
    </source>
</evidence>
<keyword evidence="7" id="KW-0067">ATP-binding</keyword>
<reference evidence="14 15" key="1">
    <citation type="submission" date="2024-09" db="EMBL/GenBank/DDBJ databases">
        <authorList>
            <person name="D'Angelo T."/>
        </authorList>
    </citation>
    <scope>NUCLEOTIDE SEQUENCE [LARGE SCALE GENOMIC DNA]</scope>
    <source>
        <strain evidence="14">SAG AM-311-F02</strain>
    </source>
</reference>
<evidence type="ECO:0000256" key="13">
    <source>
        <dbReference type="ARBA" id="ARBA00042156"/>
    </source>
</evidence>
<comment type="subcellular location">
    <subcellularLocation>
        <location evidence="1">Cytoplasm</location>
    </subcellularLocation>
</comment>
<dbReference type="EMBL" id="JBHPEI010000093">
    <property type="protein sequence ID" value="MFC1800232.1"/>
    <property type="molecule type" value="Genomic_DNA"/>
</dbReference>
<evidence type="ECO:0000256" key="12">
    <source>
        <dbReference type="ARBA" id="ARBA00039316"/>
    </source>
</evidence>
<dbReference type="PANTHER" id="PTHR43152:SF3">
    <property type="entry name" value="UVRABC SYSTEM PROTEIN A"/>
    <property type="match status" value="1"/>
</dbReference>
<keyword evidence="10" id="KW-0234">DNA repair</keyword>
<keyword evidence="4" id="KW-0547">Nucleotide-binding</keyword>
<accession>A0ABV6YQM8</accession>
<evidence type="ECO:0000313" key="14">
    <source>
        <dbReference type="EMBL" id="MFC1800232.1"/>
    </source>
</evidence>
<evidence type="ECO:0000256" key="8">
    <source>
        <dbReference type="ARBA" id="ARBA00022881"/>
    </source>
</evidence>
<dbReference type="Proteomes" id="UP001594288">
    <property type="component" value="Unassembled WGS sequence"/>
</dbReference>
<dbReference type="InterPro" id="IPR017871">
    <property type="entry name" value="ABC_transporter-like_CS"/>
</dbReference>